<gene>
    <name evidence="1" type="ORF">NEICINOT_03885</name>
</gene>
<name>D0W2K2_NEICI</name>
<protein>
    <submittedName>
        <fullName evidence="1">Uncharacterized protein</fullName>
    </submittedName>
</protein>
<reference evidence="1 2" key="1">
    <citation type="submission" date="2009-10" db="EMBL/GenBank/DDBJ databases">
        <authorList>
            <person name="Weinstock G."/>
            <person name="Sodergren E."/>
            <person name="Clifton S."/>
            <person name="Fulton L."/>
            <person name="Fulton B."/>
            <person name="Courtney L."/>
            <person name="Fronick C."/>
            <person name="Harrison M."/>
            <person name="Strong C."/>
            <person name="Farmer C."/>
            <person name="Delahaunty K."/>
            <person name="Markovic C."/>
            <person name="Hall O."/>
            <person name="Minx P."/>
            <person name="Tomlinson C."/>
            <person name="Mitreva M."/>
            <person name="Nelson J."/>
            <person name="Hou S."/>
            <person name="Wollam A."/>
            <person name="Pepin K.H."/>
            <person name="Johnson M."/>
            <person name="Bhonagiri V."/>
            <person name="Nash W.E."/>
            <person name="Warren W."/>
            <person name="Chinwalla A."/>
            <person name="Mardis E.R."/>
            <person name="Wilson R.K."/>
        </authorList>
    </citation>
    <scope>NUCLEOTIDE SEQUENCE [LARGE SCALE GENOMIC DNA]</scope>
    <source>
        <strain evidence="1 2">ATCC 14685</strain>
    </source>
</reference>
<organism evidence="1 2">
    <name type="scientific">Neisseria cinerea ATCC 14685</name>
    <dbReference type="NCBI Taxonomy" id="546262"/>
    <lineage>
        <taxon>Bacteria</taxon>
        <taxon>Pseudomonadati</taxon>
        <taxon>Pseudomonadota</taxon>
        <taxon>Betaproteobacteria</taxon>
        <taxon>Neisseriales</taxon>
        <taxon>Neisseriaceae</taxon>
        <taxon>Neisseria</taxon>
    </lineage>
</organism>
<dbReference type="EMBL" id="ACDY02000004">
    <property type="protein sequence ID" value="EEZ72049.1"/>
    <property type="molecule type" value="Genomic_DNA"/>
</dbReference>
<proteinExistence type="predicted"/>
<dbReference type="Proteomes" id="UP000003294">
    <property type="component" value="Unassembled WGS sequence"/>
</dbReference>
<dbReference type="STRING" id="546262.NEICINOT_03885"/>
<evidence type="ECO:0000313" key="1">
    <source>
        <dbReference type="EMBL" id="EEZ72049.1"/>
    </source>
</evidence>
<sequence>MGIGIWCSGMMEGQSVFPSRRGGNWFFLILIRYIMKCRPNRFQTAFSVREYAAL</sequence>
<dbReference type="AlphaFoldDB" id="D0W2K2"/>
<comment type="caution">
    <text evidence="1">The sequence shown here is derived from an EMBL/GenBank/DDBJ whole genome shotgun (WGS) entry which is preliminary data.</text>
</comment>
<evidence type="ECO:0000313" key="2">
    <source>
        <dbReference type="Proteomes" id="UP000003294"/>
    </source>
</evidence>
<accession>D0W2K2</accession>